<evidence type="ECO:0000313" key="4">
    <source>
        <dbReference type="EMBL" id="BDZ41935.1"/>
    </source>
</evidence>
<evidence type="ECO:0000313" key="5">
    <source>
        <dbReference type="Proteomes" id="UP001321475"/>
    </source>
</evidence>
<feature type="domain" description="SMP-30/Gluconolactonase/LRE-like region" evidence="3">
    <location>
        <begin position="268"/>
        <end position="504"/>
    </location>
</feature>
<keyword evidence="5" id="KW-1185">Reference proteome</keyword>
<dbReference type="PRINTS" id="PR00081">
    <property type="entry name" value="GDHRDH"/>
</dbReference>
<accession>A0ABM8G1R0</accession>
<evidence type="ECO:0000256" key="1">
    <source>
        <dbReference type="ARBA" id="ARBA00006484"/>
    </source>
</evidence>
<dbReference type="SUPFAM" id="SSF51735">
    <property type="entry name" value="NAD(P)-binding Rossmann-fold domains"/>
    <property type="match status" value="1"/>
</dbReference>
<dbReference type="InterPro" id="IPR020904">
    <property type="entry name" value="Sc_DH/Rdtase_CS"/>
</dbReference>
<evidence type="ECO:0000256" key="2">
    <source>
        <dbReference type="ARBA" id="ARBA00023002"/>
    </source>
</evidence>
<dbReference type="PANTHER" id="PTHR24321">
    <property type="entry name" value="DEHYDROGENASES, SHORT CHAIN"/>
    <property type="match status" value="1"/>
</dbReference>
<dbReference type="Proteomes" id="UP001321475">
    <property type="component" value="Chromosome"/>
</dbReference>
<dbReference type="PANTHER" id="PTHR24321:SF8">
    <property type="entry name" value="ESTRADIOL 17-BETA-DEHYDROGENASE 8-RELATED"/>
    <property type="match status" value="1"/>
</dbReference>
<keyword evidence="2" id="KW-0560">Oxidoreductase</keyword>
<comment type="similarity">
    <text evidence="1">Belongs to the short-chain dehydrogenases/reductases (SDR) family.</text>
</comment>
<sequence length="540" mass="56713">MSDGGCWSGKVVIITGGALGIGAAIAEVGAREGGKVWILDVDAAAGEATAERLGEQVEFRAVDVTDEDAMAALVDEVLTVDGQVDILVNNANKDGKFDARTMTSDEWDGFMALAFKAPWIASRAVLPAMERAGRGSIVNMGSLHAVQSAEGAFPYGAAKAGLAGLTRTLALDVGKLGIRVNTVVPGWTLSERVAEQMEAAGPGELARVEAQHALRRVAQPAEIAEVVVFIASDAASFVTGASWEVDGGSVPGTRSAEATPLATRPYSLGEGPVWDSRTGRVLWVDIDAGQVWSARWPAFDDLTIEHRAPGKAPFVQRAAAGGLVVGEESRVVRVPENGSTSTWHDLFPATTGRRLNDAACDPQGRLLAGTLSVLSGSSEVLLRVDVSGEVTTIREKLTLSNGIGFSPDGRSMFHVDTMRRSISVWDYRPTVPTWTSGFVVDGGYPDGLCVDAEGLLWVAMWGGSQLRRYTPDGRLVARITLPAVDVTSAAFVGDDLDQLLITTAAVGAADRGAEPSAADGLLYRVAVDVPGAPTYDWAGD</sequence>
<dbReference type="RefSeq" id="WP_286219006.1">
    <property type="nucleotide sequence ID" value="NZ_AP027729.1"/>
</dbReference>
<dbReference type="CDD" id="cd05233">
    <property type="entry name" value="SDR_c"/>
    <property type="match status" value="1"/>
</dbReference>
<proteinExistence type="inferred from homology"/>
<dbReference type="Pfam" id="PF13561">
    <property type="entry name" value="adh_short_C2"/>
    <property type="match status" value="1"/>
</dbReference>
<dbReference type="InterPro" id="IPR011042">
    <property type="entry name" value="6-blade_b-propeller_TolB-like"/>
</dbReference>
<name>A0ABM8G1R0_9CELL</name>
<dbReference type="InterPro" id="IPR036291">
    <property type="entry name" value="NAD(P)-bd_dom_sf"/>
</dbReference>
<dbReference type="InterPro" id="IPR002347">
    <property type="entry name" value="SDR_fam"/>
</dbReference>
<gene>
    <name evidence="4" type="ORF">GCM10025865_12340</name>
</gene>
<protein>
    <recommendedName>
        <fullName evidence="3">SMP-30/Gluconolactonase/LRE-like region domain-containing protein</fullName>
    </recommendedName>
</protein>
<dbReference type="PROSITE" id="PS00061">
    <property type="entry name" value="ADH_SHORT"/>
    <property type="match status" value="1"/>
</dbReference>
<dbReference type="PRINTS" id="PR00080">
    <property type="entry name" value="SDRFAMILY"/>
</dbReference>
<dbReference type="EMBL" id="AP027729">
    <property type="protein sequence ID" value="BDZ41935.1"/>
    <property type="molecule type" value="Genomic_DNA"/>
</dbReference>
<dbReference type="Pfam" id="PF08450">
    <property type="entry name" value="SGL"/>
    <property type="match status" value="1"/>
</dbReference>
<dbReference type="Gene3D" id="2.120.10.30">
    <property type="entry name" value="TolB, C-terminal domain"/>
    <property type="match status" value="1"/>
</dbReference>
<organism evidence="4 5">
    <name type="scientific">Paraoerskovia sediminicola</name>
    <dbReference type="NCBI Taxonomy" id="1138587"/>
    <lineage>
        <taxon>Bacteria</taxon>
        <taxon>Bacillati</taxon>
        <taxon>Actinomycetota</taxon>
        <taxon>Actinomycetes</taxon>
        <taxon>Micrococcales</taxon>
        <taxon>Cellulomonadaceae</taxon>
        <taxon>Paraoerskovia</taxon>
    </lineage>
</organism>
<dbReference type="SUPFAM" id="SSF63829">
    <property type="entry name" value="Calcium-dependent phosphotriesterase"/>
    <property type="match status" value="1"/>
</dbReference>
<reference evidence="5" key="1">
    <citation type="journal article" date="2019" name="Int. J. Syst. Evol. Microbiol.">
        <title>The Global Catalogue of Microorganisms (GCM) 10K type strain sequencing project: providing services to taxonomists for standard genome sequencing and annotation.</title>
        <authorList>
            <consortium name="The Broad Institute Genomics Platform"/>
            <consortium name="The Broad Institute Genome Sequencing Center for Infectious Disease"/>
            <person name="Wu L."/>
            <person name="Ma J."/>
        </authorList>
    </citation>
    <scope>NUCLEOTIDE SEQUENCE [LARGE SCALE GENOMIC DNA]</scope>
    <source>
        <strain evidence="5">NBRC 108565</strain>
    </source>
</reference>
<dbReference type="Gene3D" id="3.40.50.720">
    <property type="entry name" value="NAD(P)-binding Rossmann-like Domain"/>
    <property type="match status" value="1"/>
</dbReference>
<dbReference type="InterPro" id="IPR013658">
    <property type="entry name" value="SGL"/>
</dbReference>
<evidence type="ECO:0000259" key="3">
    <source>
        <dbReference type="Pfam" id="PF08450"/>
    </source>
</evidence>